<dbReference type="Pfam" id="PF13231">
    <property type="entry name" value="PMT_2"/>
    <property type="match status" value="1"/>
</dbReference>
<keyword evidence="4" id="KW-1133">Transmembrane helix</keyword>
<feature type="transmembrane region" description="Helical" evidence="4">
    <location>
        <begin position="367"/>
        <end position="387"/>
    </location>
</feature>
<dbReference type="SMART" id="SM00028">
    <property type="entry name" value="TPR"/>
    <property type="match status" value="5"/>
</dbReference>
<dbReference type="SUPFAM" id="SSF48452">
    <property type="entry name" value="TPR-like"/>
    <property type="match status" value="1"/>
</dbReference>
<feature type="repeat" description="TPR" evidence="3">
    <location>
        <begin position="571"/>
        <end position="604"/>
    </location>
</feature>
<sequence>MPEKTAGFGYVLMGVLAVAVLAAFSFGFKNDFVDWDDMEYVVENPLFLYPGVYGWGSLWKTVVALNYHPLTVISLALNYKLFGSAATSFIITNVLIHIANTLLIYRFGQRLLQTGPLPKLAETPWVAFFTALIWGIHPMHVESVIWVSERKDVLYTLFFLLACLTYLRYRRENVRTWLWVTLGLFTLACLSKAMAVVLPLVLILIDYWQEGSHSRKAFSPAALAEKIPFFGLSLLFGWIAVDVQKGGDFYGMLQILEQKSAVSALPFSWRWLVYGSYGFVMYLVRLVLPVGLSAFYPYPDRVALVPVEGVYWIGPVVFAAALGLLVWGLLTQKRLLVFSLGFFLVTIILVLQFMTVGTAMMADRYSYLPYFGLLFGGIAFLANALLANPSGQTPFRLIAGAFAVACFYLTTRQVAVWQNTETLWTHALTEYPACDQIHEGLGDYYGKRNEIDKAIEHFSAALADGTERFHVYEGLGNAYGLKGELDKAIPMFDKAISMNGSRSDLFYNRGITIMRARPEEAVLNFDKAMQLDPANDTLIRPNRAYALLLAKRYPESIAEYNTVLQAKPADATAWHNRGVCRFNTGDRVGAIADIRKAIALKPDYAEARSNLQAINP</sequence>
<keyword evidence="7" id="KW-1185">Reference proteome</keyword>
<evidence type="ECO:0000256" key="1">
    <source>
        <dbReference type="ARBA" id="ARBA00022737"/>
    </source>
</evidence>
<feature type="transmembrane region" description="Helical" evidence="4">
    <location>
        <begin position="79"/>
        <end position="105"/>
    </location>
</feature>
<dbReference type="Pfam" id="PF13432">
    <property type="entry name" value="TPR_16"/>
    <property type="match status" value="2"/>
</dbReference>
<evidence type="ECO:0000256" key="2">
    <source>
        <dbReference type="ARBA" id="ARBA00022803"/>
    </source>
</evidence>
<reference evidence="6 7" key="1">
    <citation type="submission" date="2016-10" db="EMBL/GenBank/DDBJ databases">
        <title>Arsenicibacter rosenii gen. nov., sp. nov., an efficient arsenic-methylating bacterium isolated from an arsenic-contaminated paddy soil.</title>
        <authorList>
            <person name="Huang K."/>
        </authorList>
    </citation>
    <scope>NUCLEOTIDE SEQUENCE [LARGE SCALE GENOMIC DNA]</scope>
    <source>
        <strain evidence="6 7">SM-1</strain>
    </source>
</reference>
<proteinExistence type="predicted"/>
<protein>
    <recommendedName>
        <fullName evidence="5">Glycosyltransferase RgtA/B/C/D-like domain-containing protein</fullName>
    </recommendedName>
</protein>
<feature type="transmembrane region" description="Helical" evidence="4">
    <location>
        <begin position="176"/>
        <end position="205"/>
    </location>
</feature>
<dbReference type="InterPro" id="IPR019734">
    <property type="entry name" value="TPR_rpt"/>
</dbReference>
<keyword evidence="4" id="KW-0472">Membrane</keyword>
<feature type="domain" description="Glycosyltransferase RgtA/B/C/D-like" evidence="5">
    <location>
        <begin position="75"/>
        <end position="204"/>
    </location>
</feature>
<keyword evidence="2 3" id="KW-0802">TPR repeat</keyword>
<feature type="transmembrane region" description="Helical" evidence="4">
    <location>
        <begin position="217"/>
        <end position="241"/>
    </location>
</feature>
<dbReference type="InterPro" id="IPR052346">
    <property type="entry name" value="O-mannosyl-transferase_TMTC"/>
</dbReference>
<feature type="transmembrane region" description="Helical" evidence="4">
    <location>
        <begin position="279"/>
        <end position="298"/>
    </location>
</feature>
<dbReference type="Gene3D" id="1.25.40.10">
    <property type="entry name" value="Tetratricopeptide repeat domain"/>
    <property type="match status" value="2"/>
</dbReference>
<dbReference type="PANTHER" id="PTHR44227:SF3">
    <property type="entry name" value="PROTEIN O-MANNOSYL-TRANSFERASE TMTC4"/>
    <property type="match status" value="1"/>
</dbReference>
<dbReference type="PROSITE" id="PS50005">
    <property type="entry name" value="TPR"/>
    <property type="match status" value="2"/>
</dbReference>
<evidence type="ECO:0000256" key="3">
    <source>
        <dbReference type="PROSITE-ProRule" id="PRU00339"/>
    </source>
</evidence>
<feature type="transmembrane region" description="Helical" evidence="4">
    <location>
        <begin position="7"/>
        <end position="26"/>
    </location>
</feature>
<feature type="transmembrane region" description="Helical" evidence="4">
    <location>
        <begin position="336"/>
        <end position="355"/>
    </location>
</feature>
<feature type="repeat" description="TPR" evidence="3">
    <location>
        <begin position="469"/>
        <end position="502"/>
    </location>
</feature>
<evidence type="ECO:0000259" key="5">
    <source>
        <dbReference type="Pfam" id="PF13231"/>
    </source>
</evidence>
<evidence type="ECO:0000313" key="7">
    <source>
        <dbReference type="Proteomes" id="UP000181790"/>
    </source>
</evidence>
<feature type="transmembrane region" description="Helical" evidence="4">
    <location>
        <begin position="125"/>
        <end position="141"/>
    </location>
</feature>
<feature type="transmembrane region" description="Helical" evidence="4">
    <location>
        <begin position="310"/>
        <end position="330"/>
    </location>
</feature>
<dbReference type="AlphaFoldDB" id="A0A1S2VII5"/>
<organism evidence="6 7">
    <name type="scientific">Arsenicibacter rosenii</name>
    <dbReference type="NCBI Taxonomy" id="1750698"/>
    <lineage>
        <taxon>Bacteria</taxon>
        <taxon>Pseudomonadati</taxon>
        <taxon>Bacteroidota</taxon>
        <taxon>Cytophagia</taxon>
        <taxon>Cytophagales</taxon>
        <taxon>Spirosomataceae</taxon>
        <taxon>Arsenicibacter</taxon>
    </lineage>
</organism>
<keyword evidence="4" id="KW-0812">Transmembrane</keyword>
<name>A0A1S2VII5_9BACT</name>
<feature type="transmembrane region" description="Helical" evidence="4">
    <location>
        <begin position="153"/>
        <end position="170"/>
    </location>
</feature>
<dbReference type="Proteomes" id="UP000181790">
    <property type="component" value="Unassembled WGS sequence"/>
</dbReference>
<comment type="caution">
    <text evidence="6">The sequence shown here is derived from an EMBL/GenBank/DDBJ whole genome shotgun (WGS) entry which is preliminary data.</text>
</comment>
<feature type="transmembrane region" description="Helical" evidence="4">
    <location>
        <begin position="393"/>
        <end position="410"/>
    </location>
</feature>
<evidence type="ECO:0000256" key="4">
    <source>
        <dbReference type="SAM" id="Phobius"/>
    </source>
</evidence>
<dbReference type="InterPro" id="IPR038731">
    <property type="entry name" value="RgtA/B/C-like"/>
</dbReference>
<dbReference type="EMBL" id="MORL01000006">
    <property type="protein sequence ID" value="OIN58523.1"/>
    <property type="molecule type" value="Genomic_DNA"/>
</dbReference>
<dbReference type="InterPro" id="IPR011990">
    <property type="entry name" value="TPR-like_helical_dom_sf"/>
</dbReference>
<accession>A0A1S2VII5</accession>
<evidence type="ECO:0000313" key="6">
    <source>
        <dbReference type="EMBL" id="OIN58523.1"/>
    </source>
</evidence>
<dbReference type="PANTHER" id="PTHR44227">
    <property type="match status" value="1"/>
</dbReference>
<keyword evidence="1" id="KW-0677">Repeat</keyword>
<gene>
    <name evidence="6" type="ORF">BLX24_13180</name>
</gene>